<dbReference type="FunFam" id="2.40.50.100:FF:000003">
    <property type="entry name" value="Acetyl-CoA carboxylase biotin carboxyl carrier protein"/>
    <property type="match status" value="1"/>
</dbReference>
<keyword evidence="6 9" id="KW-0443">Lipid metabolism</keyword>
<dbReference type="InterPro" id="IPR050709">
    <property type="entry name" value="Biotin_Carboxyl_Carrier/Decarb"/>
</dbReference>
<evidence type="ECO:0000256" key="1">
    <source>
        <dbReference type="ARBA" id="ARBA00003761"/>
    </source>
</evidence>
<dbReference type="InterPro" id="IPR000089">
    <property type="entry name" value="Biotin_lipoyl"/>
</dbReference>
<organism evidence="11 12">
    <name type="scientific">Luminiphilus syltensis NOR5-1B</name>
    <dbReference type="NCBI Taxonomy" id="565045"/>
    <lineage>
        <taxon>Bacteria</taxon>
        <taxon>Pseudomonadati</taxon>
        <taxon>Pseudomonadota</taxon>
        <taxon>Gammaproteobacteria</taxon>
        <taxon>Cellvibrionales</taxon>
        <taxon>Halieaceae</taxon>
        <taxon>Luminiphilus</taxon>
    </lineage>
</organism>
<comment type="function">
    <text evidence="1 9">This protein is a component of the acetyl coenzyme A carboxylase complex; first, biotin carboxylase catalyzes the carboxylation of the carrier protein and then the transcarboxylase transfers the carboxyl group to form malonyl-CoA.</text>
</comment>
<evidence type="ECO:0000313" key="12">
    <source>
        <dbReference type="Proteomes" id="UP000004699"/>
    </source>
</evidence>
<dbReference type="CDD" id="cd06850">
    <property type="entry name" value="biotinyl_domain"/>
    <property type="match status" value="1"/>
</dbReference>
<evidence type="ECO:0000256" key="3">
    <source>
        <dbReference type="ARBA" id="ARBA00017562"/>
    </source>
</evidence>
<name>B8KW05_9GAMM</name>
<dbReference type="PRINTS" id="PR01071">
    <property type="entry name" value="ACOABIOTINCC"/>
</dbReference>
<keyword evidence="5 9" id="KW-0276">Fatty acid metabolism</keyword>
<dbReference type="Pfam" id="PF00364">
    <property type="entry name" value="Biotin_lipoyl"/>
    <property type="match status" value="1"/>
</dbReference>
<proteinExistence type="predicted"/>
<evidence type="ECO:0000256" key="7">
    <source>
        <dbReference type="ARBA" id="ARBA00023160"/>
    </source>
</evidence>
<dbReference type="AlphaFoldDB" id="B8KW05"/>
<dbReference type="PANTHER" id="PTHR45266">
    <property type="entry name" value="OXALOACETATE DECARBOXYLASE ALPHA CHAIN"/>
    <property type="match status" value="1"/>
</dbReference>
<dbReference type="RefSeq" id="WP_009019005.1">
    <property type="nucleotide sequence ID" value="NZ_DS999411.1"/>
</dbReference>
<dbReference type="NCBIfam" id="TIGR00531">
    <property type="entry name" value="BCCP"/>
    <property type="match status" value="1"/>
</dbReference>
<dbReference type="Gene3D" id="2.40.50.100">
    <property type="match status" value="1"/>
</dbReference>
<dbReference type="UniPathway" id="UPA00094"/>
<evidence type="ECO:0000259" key="10">
    <source>
        <dbReference type="PROSITE" id="PS50968"/>
    </source>
</evidence>
<dbReference type="GO" id="GO:0003989">
    <property type="term" value="F:acetyl-CoA carboxylase activity"/>
    <property type="evidence" value="ECO:0007669"/>
    <property type="project" value="InterPro"/>
</dbReference>
<evidence type="ECO:0000256" key="8">
    <source>
        <dbReference type="ARBA" id="ARBA00023267"/>
    </source>
</evidence>
<evidence type="ECO:0000256" key="5">
    <source>
        <dbReference type="ARBA" id="ARBA00022832"/>
    </source>
</evidence>
<dbReference type="STRING" id="565045.NOR51B_194"/>
<dbReference type="GO" id="GO:0006633">
    <property type="term" value="P:fatty acid biosynthetic process"/>
    <property type="evidence" value="ECO:0007669"/>
    <property type="project" value="UniProtKB-UniPathway"/>
</dbReference>
<evidence type="ECO:0000256" key="6">
    <source>
        <dbReference type="ARBA" id="ARBA00023098"/>
    </source>
</evidence>
<keyword evidence="8 9" id="KW-0092">Biotin</keyword>
<dbReference type="HOGENOM" id="CLU_016733_3_1_6"/>
<dbReference type="PANTHER" id="PTHR45266:SF3">
    <property type="entry name" value="OXALOACETATE DECARBOXYLASE ALPHA CHAIN"/>
    <property type="match status" value="1"/>
</dbReference>
<keyword evidence="7 9" id="KW-0275">Fatty acid biosynthesis</keyword>
<evidence type="ECO:0000313" key="11">
    <source>
        <dbReference type="EMBL" id="EED34257.1"/>
    </source>
</evidence>
<gene>
    <name evidence="11" type="primary">accB_2</name>
    <name evidence="11" type="ORF">NOR51B_194</name>
</gene>
<dbReference type="Proteomes" id="UP000004699">
    <property type="component" value="Unassembled WGS sequence"/>
</dbReference>
<dbReference type="PROSITE" id="PS00188">
    <property type="entry name" value="BIOTIN"/>
    <property type="match status" value="1"/>
</dbReference>
<sequence>MDIRKVKKLIELLEESNIDEIEIKEGEESVRISRNGAGSPAPIHYAPPPPPPAAVAAAPVPAAAAAPSSVEAASPDAAAEGHGVLSPMVGTFYNSPSPDAPAFVKVGQEVAVGDVLCIVEAMKMMNQIEADRAGTITAIHAEDGEPVEFDQRLFTIA</sequence>
<dbReference type="eggNOG" id="COG0511">
    <property type="taxonomic scope" value="Bacteria"/>
</dbReference>
<evidence type="ECO:0000256" key="2">
    <source>
        <dbReference type="ARBA" id="ARBA00005194"/>
    </source>
</evidence>
<evidence type="ECO:0000256" key="9">
    <source>
        <dbReference type="RuleBase" id="RU364072"/>
    </source>
</evidence>
<accession>B8KW05</accession>
<dbReference type="SUPFAM" id="SSF51230">
    <property type="entry name" value="Single hybrid motif"/>
    <property type="match status" value="1"/>
</dbReference>
<dbReference type="InterPro" id="IPR001882">
    <property type="entry name" value="Biotin_BS"/>
</dbReference>
<dbReference type="PROSITE" id="PS50968">
    <property type="entry name" value="BIOTINYL_LIPOYL"/>
    <property type="match status" value="1"/>
</dbReference>
<dbReference type="InterPro" id="IPR001249">
    <property type="entry name" value="AcCoA_biotinCC"/>
</dbReference>
<feature type="domain" description="Lipoyl-binding" evidence="10">
    <location>
        <begin position="81"/>
        <end position="157"/>
    </location>
</feature>
<protein>
    <recommendedName>
        <fullName evidence="3 9">Biotin carboxyl carrier protein of acetyl-CoA carboxylase</fullName>
    </recommendedName>
</protein>
<comment type="pathway">
    <text evidence="2 9">Lipid metabolism; fatty acid biosynthesis.</text>
</comment>
<reference evidence="12" key="1">
    <citation type="journal article" date="2013" name="BMC Microbiol.">
        <title>Taxonomy and evolution of bacteriochlorophyll a-containing members of the OM60/NOR5 clade of marine gammaproteobacteria: description of Luminiphilus syltensis gen. nov., sp. nov., reclassification of Haliea rubra as Pseudohaliea rubra gen. nov., comb. nov., and emendation of Chromatocurvus halotolerans.</title>
        <authorList>
            <person name="Spring S."/>
            <person name="Riedel T."/>
            <person name="Sproer C."/>
            <person name="Yan S."/>
            <person name="Harder J."/>
            <person name="Fuchs B.M."/>
        </authorList>
    </citation>
    <scope>NUCLEOTIDE SEQUENCE [LARGE SCALE GENOMIC DNA]</scope>
    <source>
        <strain evidence="12">NOR51-B</strain>
    </source>
</reference>
<dbReference type="OrthoDB" id="9811735at2"/>
<keyword evidence="4 9" id="KW-0444">Lipid biosynthesis</keyword>
<dbReference type="GO" id="GO:0009317">
    <property type="term" value="C:acetyl-CoA carboxylase complex"/>
    <property type="evidence" value="ECO:0007669"/>
    <property type="project" value="InterPro"/>
</dbReference>
<dbReference type="InterPro" id="IPR011053">
    <property type="entry name" value="Single_hybrid_motif"/>
</dbReference>
<evidence type="ECO:0000256" key="4">
    <source>
        <dbReference type="ARBA" id="ARBA00022516"/>
    </source>
</evidence>
<dbReference type="EMBL" id="DS999411">
    <property type="protein sequence ID" value="EED34257.1"/>
    <property type="molecule type" value="Genomic_DNA"/>
</dbReference>
<keyword evidence="12" id="KW-1185">Reference proteome</keyword>